<evidence type="ECO:0000256" key="9">
    <source>
        <dbReference type="RuleBase" id="RU004474"/>
    </source>
</evidence>
<dbReference type="PANTHER" id="PTHR48069">
    <property type="entry name" value="DIHYDROFOLATE REDUCTASE"/>
    <property type="match status" value="1"/>
</dbReference>
<accession>A0ABQ1KWM7</accession>
<dbReference type="InterPro" id="IPR017925">
    <property type="entry name" value="DHFR_CS"/>
</dbReference>
<evidence type="ECO:0000256" key="8">
    <source>
        <dbReference type="PIRNR" id="PIRNR000194"/>
    </source>
</evidence>
<evidence type="ECO:0000256" key="2">
    <source>
        <dbReference type="ARBA" id="ARBA00009539"/>
    </source>
</evidence>
<dbReference type="InterPro" id="IPR012259">
    <property type="entry name" value="DHFR"/>
</dbReference>
<comment type="pathway">
    <text evidence="1 8">Cofactor biosynthesis; tetrahydrofolate biosynthesis; 5,6,7,8-tetrahydrofolate from 7,8-dihydrofolate: step 1/1.</text>
</comment>
<comment type="similarity">
    <text evidence="2 8 9">Belongs to the dihydrofolate reductase family.</text>
</comment>
<reference evidence="12" key="1">
    <citation type="journal article" date="2019" name="Int. J. Syst. Evol. Microbiol.">
        <title>The Global Catalogue of Microorganisms (GCM) 10K type strain sequencing project: providing services to taxonomists for standard genome sequencing and annotation.</title>
        <authorList>
            <consortium name="The Broad Institute Genomics Platform"/>
            <consortium name="The Broad Institute Genome Sequencing Center for Infectious Disease"/>
            <person name="Wu L."/>
            <person name="Ma J."/>
        </authorList>
    </citation>
    <scope>NUCLEOTIDE SEQUENCE [LARGE SCALE GENOMIC DNA]</scope>
    <source>
        <strain evidence="12">CGMCC 1.15341</strain>
    </source>
</reference>
<dbReference type="RefSeq" id="WP_188751749.1">
    <property type="nucleotide sequence ID" value="NZ_BMIJ01000009.1"/>
</dbReference>
<evidence type="ECO:0000313" key="12">
    <source>
        <dbReference type="Proteomes" id="UP000629025"/>
    </source>
</evidence>
<dbReference type="Proteomes" id="UP000629025">
    <property type="component" value="Unassembled WGS sequence"/>
</dbReference>
<sequence>MNVAVIVAQAENRVIGNQNRLPWHLPEDLQYFKRVTMGKPIIMGRKTFESIGRPLPGRCNIVITRDSAWGAEGVVVVASPEAAIERAAAQAEIDGVDEALVIGGAEIYRQMLPLCDRLYLTQVHAEVPGDAHFPVLDTAQWQELGRENLDASDTNPYDYSFIVLQRVSTEAAR</sequence>
<gene>
    <name evidence="11" type="primary">folA</name>
    <name evidence="11" type="ORF">GCM10011352_40330</name>
</gene>
<evidence type="ECO:0000256" key="1">
    <source>
        <dbReference type="ARBA" id="ARBA00004903"/>
    </source>
</evidence>
<dbReference type="Gene3D" id="3.40.430.10">
    <property type="entry name" value="Dihydrofolate Reductase, subunit A"/>
    <property type="match status" value="1"/>
</dbReference>
<comment type="caution">
    <text evidence="11">The sequence shown here is derived from an EMBL/GenBank/DDBJ whole genome shotgun (WGS) entry which is preliminary data.</text>
</comment>
<dbReference type="EC" id="1.5.1.3" evidence="3 8"/>
<evidence type="ECO:0000256" key="7">
    <source>
        <dbReference type="ARBA" id="ARBA00025067"/>
    </source>
</evidence>
<organism evidence="11 12">
    <name type="scientific">Marinobacterium zhoushanense</name>
    <dbReference type="NCBI Taxonomy" id="1679163"/>
    <lineage>
        <taxon>Bacteria</taxon>
        <taxon>Pseudomonadati</taxon>
        <taxon>Pseudomonadota</taxon>
        <taxon>Gammaproteobacteria</taxon>
        <taxon>Oceanospirillales</taxon>
        <taxon>Oceanospirillaceae</taxon>
        <taxon>Marinobacterium</taxon>
    </lineage>
</organism>
<dbReference type="SUPFAM" id="SSF53597">
    <property type="entry name" value="Dihydrofolate reductase-like"/>
    <property type="match status" value="1"/>
</dbReference>
<keyword evidence="4 8" id="KW-0554">One-carbon metabolism</keyword>
<keyword evidence="5 8" id="KW-0521">NADP</keyword>
<keyword evidence="6 8" id="KW-0560">Oxidoreductase</keyword>
<evidence type="ECO:0000259" key="10">
    <source>
        <dbReference type="PROSITE" id="PS51330"/>
    </source>
</evidence>
<comment type="catalytic activity">
    <reaction evidence="8">
        <text>(6S)-5,6,7,8-tetrahydrofolate + NADP(+) = 7,8-dihydrofolate + NADPH + H(+)</text>
        <dbReference type="Rhea" id="RHEA:15009"/>
        <dbReference type="ChEBI" id="CHEBI:15378"/>
        <dbReference type="ChEBI" id="CHEBI:57451"/>
        <dbReference type="ChEBI" id="CHEBI:57453"/>
        <dbReference type="ChEBI" id="CHEBI:57783"/>
        <dbReference type="ChEBI" id="CHEBI:58349"/>
        <dbReference type="EC" id="1.5.1.3"/>
    </reaction>
</comment>
<name>A0ABQ1KWM7_9GAMM</name>
<dbReference type="PROSITE" id="PS51330">
    <property type="entry name" value="DHFR_2"/>
    <property type="match status" value="1"/>
</dbReference>
<comment type="function">
    <text evidence="7 8">Key enzyme in folate metabolism. Catalyzes an essential reaction for de novo glycine and purine synthesis, and for DNA precursor synthesis.</text>
</comment>
<evidence type="ECO:0000256" key="6">
    <source>
        <dbReference type="ARBA" id="ARBA00023002"/>
    </source>
</evidence>
<protein>
    <recommendedName>
        <fullName evidence="3 8">Dihydrofolate reductase</fullName>
        <ecNumber evidence="3 8">1.5.1.3</ecNumber>
    </recommendedName>
</protein>
<dbReference type="PANTHER" id="PTHR48069:SF3">
    <property type="entry name" value="DIHYDROFOLATE REDUCTASE"/>
    <property type="match status" value="1"/>
</dbReference>
<dbReference type="InterPro" id="IPR001796">
    <property type="entry name" value="DHFR_dom"/>
</dbReference>
<proteinExistence type="inferred from homology"/>
<dbReference type="CDD" id="cd00209">
    <property type="entry name" value="DHFR"/>
    <property type="match status" value="1"/>
</dbReference>
<evidence type="ECO:0000256" key="4">
    <source>
        <dbReference type="ARBA" id="ARBA00022563"/>
    </source>
</evidence>
<keyword evidence="12" id="KW-1185">Reference proteome</keyword>
<dbReference type="EMBL" id="BMIJ01000009">
    <property type="protein sequence ID" value="GGC09765.1"/>
    <property type="molecule type" value="Genomic_DNA"/>
</dbReference>
<dbReference type="PIRSF" id="PIRSF000194">
    <property type="entry name" value="DHFR"/>
    <property type="match status" value="1"/>
</dbReference>
<feature type="domain" description="DHFR" evidence="10">
    <location>
        <begin position="2"/>
        <end position="166"/>
    </location>
</feature>
<dbReference type="PRINTS" id="PR00070">
    <property type="entry name" value="DHFR"/>
</dbReference>
<evidence type="ECO:0000256" key="5">
    <source>
        <dbReference type="ARBA" id="ARBA00022857"/>
    </source>
</evidence>
<evidence type="ECO:0000313" key="11">
    <source>
        <dbReference type="EMBL" id="GGC09765.1"/>
    </source>
</evidence>
<dbReference type="InterPro" id="IPR024072">
    <property type="entry name" value="DHFR-like_dom_sf"/>
</dbReference>
<evidence type="ECO:0000256" key="3">
    <source>
        <dbReference type="ARBA" id="ARBA00012856"/>
    </source>
</evidence>
<dbReference type="PROSITE" id="PS00075">
    <property type="entry name" value="DHFR_1"/>
    <property type="match status" value="1"/>
</dbReference>
<dbReference type="Pfam" id="PF00186">
    <property type="entry name" value="DHFR_1"/>
    <property type="match status" value="1"/>
</dbReference>